<protein>
    <submittedName>
        <fullName evidence="1">Uncharacterized protein</fullName>
    </submittedName>
</protein>
<dbReference type="EMBL" id="ANNX02000031">
    <property type="protein sequence ID" value="KYC39827.1"/>
    <property type="molecule type" value="Genomic_DNA"/>
</dbReference>
<sequence length="75" mass="8520">MKTLHTTAKVNDSGQLTVDIPVNMSQGEYQLVLVIEERPVEKQKTTLQDFPVISIGSWPENLSLRREDMYGDDGR</sequence>
<dbReference type="AlphaFoldDB" id="A0A139X547"/>
<dbReference type="OrthoDB" id="515321at2"/>
<keyword evidence="2" id="KW-1185">Reference proteome</keyword>
<gene>
    <name evidence="1" type="ORF">WA1_28050</name>
</gene>
<organism evidence="1 2">
    <name type="scientific">Scytonema hofmannii PCC 7110</name>
    <dbReference type="NCBI Taxonomy" id="128403"/>
    <lineage>
        <taxon>Bacteria</taxon>
        <taxon>Bacillati</taxon>
        <taxon>Cyanobacteriota</taxon>
        <taxon>Cyanophyceae</taxon>
        <taxon>Nostocales</taxon>
        <taxon>Scytonemataceae</taxon>
        <taxon>Scytonema</taxon>
    </lineage>
</organism>
<reference evidence="1 2" key="1">
    <citation type="journal article" date="2013" name="Genome Biol. Evol.">
        <title>Genomes of Stigonematalean cyanobacteria (subsection V) and the evolution of oxygenic photosynthesis from prokaryotes to plastids.</title>
        <authorList>
            <person name="Dagan T."/>
            <person name="Roettger M."/>
            <person name="Stucken K."/>
            <person name="Landan G."/>
            <person name="Koch R."/>
            <person name="Major P."/>
            <person name="Gould S.B."/>
            <person name="Goremykin V.V."/>
            <person name="Rippka R."/>
            <person name="Tandeau de Marsac N."/>
            <person name="Gugger M."/>
            <person name="Lockhart P.J."/>
            <person name="Allen J.F."/>
            <person name="Brune I."/>
            <person name="Maus I."/>
            <person name="Puhler A."/>
            <person name="Martin W.F."/>
        </authorList>
    </citation>
    <scope>NUCLEOTIDE SEQUENCE [LARGE SCALE GENOMIC DNA]</scope>
    <source>
        <strain evidence="1 2">PCC 7110</strain>
    </source>
</reference>
<dbReference type="Proteomes" id="UP000076925">
    <property type="component" value="Unassembled WGS sequence"/>
</dbReference>
<evidence type="ECO:0000313" key="1">
    <source>
        <dbReference type="EMBL" id="KYC39827.1"/>
    </source>
</evidence>
<dbReference type="RefSeq" id="WP_017745713.1">
    <property type="nucleotide sequence ID" value="NZ_KQ976354.1"/>
</dbReference>
<accession>A0A139X547</accession>
<name>A0A139X547_9CYAN</name>
<evidence type="ECO:0000313" key="2">
    <source>
        <dbReference type="Proteomes" id="UP000076925"/>
    </source>
</evidence>
<comment type="caution">
    <text evidence="1">The sequence shown here is derived from an EMBL/GenBank/DDBJ whole genome shotgun (WGS) entry which is preliminary data.</text>
</comment>
<proteinExistence type="predicted"/>